<protein>
    <submittedName>
        <fullName evidence="1">Uncharacterized protein</fullName>
    </submittedName>
</protein>
<evidence type="ECO:0000313" key="1">
    <source>
        <dbReference type="EMBL" id="KAH9419704.1"/>
    </source>
</evidence>
<accession>A0ABQ8JAW2</accession>
<reference evidence="1 2" key="1">
    <citation type="journal article" date="2018" name="J. Allergy Clin. Immunol.">
        <title>High-quality assembly of Dermatophagoides pteronyssinus genome and transcriptome reveals a wide range of novel allergens.</title>
        <authorList>
            <person name="Liu X.Y."/>
            <person name="Yang K.Y."/>
            <person name="Wang M.Q."/>
            <person name="Kwok J.S."/>
            <person name="Zeng X."/>
            <person name="Yang Z."/>
            <person name="Xiao X.J."/>
            <person name="Lau C.P."/>
            <person name="Li Y."/>
            <person name="Huang Z.M."/>
            <person name="Ba J.G."/>
            <person name="Yim A.K."/>
            <person name="Ouyang C.Y."/>
            <person name="Ngai S.M."/>
            <person name="Chan T.F."/>
            <person name="Leung E.L."/>
            <person name="Liu L."/>
            <person name="Liu Z.G."/>
            <person name="Tsui S.K."/>
        </authorList>
    </citation>
    <scope>NUCLEOTIDE SEQUENCE [LARGE SCALE GENOMIC DNA]</scope>
    <source>
        <strain evidence="1">Derp</strain>
    </source>
</reference>
<sequence length="66" mass="7839">MCSNLLPIKLNLLVKLYLQSYGKLKNFIFNLMQKKKQNSFQGKNPLLYSVLHIFRVFISSQKKEFD</sequence>
<dbReference type="Proteomes" id="UP000887458">
    <property type="component" value="Unassembled WGS sequence"/>
</dbReference>
<evidence type="ECO:0000313" key="2">
    <source>
        <dbReference type="Proteomes" id="UP000887458"/>
    </source>
</evidence>
<name>A0ABQ8JAW2_DERPT</name>
<reference evidence="1 2" key="2">
    <citation type="journal article" date="2022" name="Mol. Biol. Evol.">
        <title>Comparative Genomics Reveals Insights into the Divergent Evolution of Astigmatic Mites and Household Pest Adaptations.</title>
        <authorList>
            <person name="Xiong Q."/>
            <person name="Wan A.T."/>
            <person name="Liu X."/>
            <person name="Fung C.S."/>
            <person name="Xiao X."/>
            <person name="Malainual N."/>
            <person name="Hou J."/>
            <person name="Wang L."/>
            <person name="Wang M."/>
            <person name="Yang K.Y."/>
            <person name="Cui Y."/>
            <person name="Leung E.L."/>
            <person name="Nong W."/>
            <person name="Shin S.K."/>
            <person name="Au S.W."/>
            <person name="Jeong K.Y."/>
            <person name="Chew F.T."/>
            <person name="Hui J.H."/>
            <person name="Leung T.F."/>
            <person name="Tungtrongchitr A."/>
            <person name="Zhong N."/>
            <person name="Liu Z."/>
            <person name="Tsui S.K."/>
        </authorList>
    </citation>
    <scope>NUCLEOTIDE SEQUENCE [LARGE SCALE GENOMIC DNA]</scope>
    <source>
        <strain evidence="1">Derp</strain>
    </source>
</reference>
<keyword evidence="2" id="KW-1185">Reference proteome</keyword>
<proteinExistence type="predicted"/>
<organism evidence="1 2">
    <name type="scientific">Dermatophagoides pteronyssinus</name>
    <name type="common">European house dust mite</name>
    <dbReference type="NCBI Taxonomy" id="6956"/>
    <lineage>
        <taxon>Eukaryota</taxon>
        <taxon>Metazoa</taxon>
        <taxon>Ecdysozoa</taxon>
        <taxon>Arthropoda</taxon>
        <taxon>Chelicerata</taxon>
        <taxon>Arachnida</taxon>
        <taxon>Acari</taxon>
        <taxon>Acariformes</taxon>
        <taxon>Sarcoptiformes</taxon>
        <taxon>Astigmata</taxon>
        <taxon>Psoroptidia</taxon>
        <taxon>Analgoidea</taxon>
        <taxon>Pyroglyphidae</taxon>
        <taxon>Dermatophagoidinae</taxon>
        <taxon>Dermatophagoides</taxon>
    </lineage>
</organism>
<dbReference type="EMBL" id="NJHN03000054">
    <property type="protein sequence ID" value="KAH9419704.1"/>
    <property type="molecule type" value="Genomic_DNA"/>
</dbReference>
<comment type="caution">
    <text evidence="1">The sequence shown here is derived from an EMBL/GenBank/DDBJ whole genome shotgun (WGS) entry which is preliminary data.</text>
</comment>
<gene>
    <name evidence="1" type="ORF">DERP_001534</name>
</gene>